<dbReference type="PROSITE" id="PS00615">
    <property type="entry name" value="C_TYPE_LECTIN_1"/>
    <property type="match status" value="1"/>
</dbReference>
<dbReference type="VEuPathDB" id="VectorBase:MDOA005924"/>
<name>A0A1I8MKP4_MUSDO</name>
<dbReference type="InterPro" id="IPR016187">
    <property type="entry name" value="CTDL_fold"/>
</dbReference>
<keyword evidence="1" id="KW-1015">Disulfide bond</keyword>
<dbReference type="InterPro" id="IPR018378">
    <property type="entry name" value="C-type_lectin_CS"/>
</dbReference>
<evidence type="ECO:0000313" key="4">
    <source>
        <dbReference type="EnsemblMetazoa" id="MDOA005924-PA"/>
    </source>
</evidence>
<dbReference type="VEuPathDB" id="VectorBase:MDOMA2_006905"/>
<dbReference type="SUPFAM" id="SSF56436">
    <property type="entry name" value="C-type lectin-like"/>
    <property type="match status" value="1"/>
</dbReference>
<protein>
    <recommendedName>
        <fullName evidence="3">C-type lectin domain-containing protein</fullName>
    </recommendedName>
</protein>
<dbReference type="OrthoDB" id="7357196at2759"/>
<organism evidence="4">
    <name type="scientific">Musca domestica</name>
    <name type="common">House fly</name>
    <dbReference type="NCBI Taxonomy" id="7370"/>
    <lineage>
        <taxon>Eukaryota</taxon>
        <taxon>Metazoa</taxon>
        <taxon>Ecdysozoa</taxon>
        <taxon>Arthropoda</taxon>
        <taxon>Hexapoda</taxon>
        <taxon>Insecta</taxon>
        <taxon>Pterygota</taxon>
        <taxon>Neoptera</taxon>
        <taxon>Endopterygota</taxon>
        <taxon>Diptera</taxon>
        <taxon>Brachycera</taxon>
        <taxon>Muscomorpha</taxon>
        <taxon>Muscoidea</taxon>
        <taxon>Muscidae</taxon>
        <taxon>Musca</taxon>
    </lineage>
</organism>
<evidence type="ECO:0000256" key="2">
    <source>
        <dbReference type="SAM" id="SignalP"/>
    </source>
</evidence>
<dbReference type="InterPro" id="IPR050111">
    <property type="entry name" value="C-type_lectin/snaclec_domain"/>
</dbReference>
<dbReference type="CDD" id="cd00037">
    <property type="entry name" value="CLECT"/>
    <property type="match status" value="1"/>
</dbReference>
<dbReference type="SMART" id="SM00034">
    <property type="entry name" value="CLECT"/>
    <property type="match status" value="1"/>
</dbReference>
<feature type="domain" description="C-type lectin" evidence="3">
    <location>
        <begin position="33"/>
        <end position="144"/>
    </location>
</feature>
<dbReference type="PANTHER" id="PTHR22803">
    <property type="entry name" value="MANNOSE, PHOSPHOLIPASE, LECTIN RECEPTOR RELATED"/>
    <property type="match status" value="1"/>
</dbReference>
<feature type="chain" id="PRO_5044560492" description="C-type lectin domain-containing protein" evidence="2">
    <location>
        <begin position="26"/>
        <end position="179"/>
    </location>
</feature>
<evidence type="ECO:0000256" key="1">
    <source>
        <dbReference type="ARBA" id="ARBA00023157"/>
    </source>
</evidence>
<reference evidence="4" key="1">
    <citation type="submission" date="2020-05" db="UniProtKB">
        <authorList>
            <consortium name="EnsemblMetazoa"/>
        </authorList>
    </citation>
    <scope>IDENTIFICATION</scope>
    <source>
        <strain evidence="4">Aabys</strain>
    </source>
</reference>
<dbReference type="InterPro" id="IPR001304">
    <property type="entry name" value="C-type_lectin-like"/>
</dbReference>
<dbReference type="Pfam" id="PF00059">
    <property type="entry name" value="Lectin_C"/>
    <property type="match status" value="1"/>
</dbReference>
<sequence length="179" mass="20968">MKKMLAPLHLKYILVFILSIRCVFGEEKWYDAEDGSRYLVVDEDNYNWFEALTACATRGLSLVSIQSEEKQNALVDVLKKTGKMFYWIGAVGTYIPNGGLVFRWINDGEEFDYTNWRPSEPNGRGNENCVHLDRHNYRWNDNNCRTNKMALVCEEISRVTQMKKYISSLERFLDEVIVF</sequence>
<keyword evidence="2" id="KW-0732">Signal</keyword>
<dbReference type="EnsemblMetazoa" id="MDOA005924-RA">
    <property type="protein sequence ID" value="MDOA005924-PA"/>
    <property type="gene ID" value="MDOA005924"/>
</dbReference>
<accession>A0A1I8MKP4</accession>
<dbReference type="InterPro" id="IPR016186">
    <property type="entry name" value="C-type_lectin-like/link_sf"/>
</dbReference>
<feature type="signal peptide" evidence="2">
    <location>
        <begin position="1"/>
        <end position="25"/>
    </location>
</feature>
<dbReference type="PROSITE" id="PS50041">
    <property type="entry name" value="C_TYPE_LECTIN_2"/>
    <property type="match status" value="1"/>
</dbReference>
<evidence type="ECO:0000259" key="3">
    <source>
        <dbReference type="PROSITE" id="PS50041"/>
    </source>
</evidence>
<dbReference type="AlphaFoldDB" id="A0A1I8MKP4"/>
<proteinExistence type="predicted"/>
<dbReference type="Gene3D" id="3.10.100.10">
    <property type="entry name" value="Mannose-Binding Protein A, subunit A"/>
    <property type="match status" value="1"/>
</dbReference>
<gene>
    <name evidence="4" type="primary">101900922</name>
</gene>